<feature type="signal peptide" evidence="7">
    <location>
        <begin position="1"/>
        <end position="24"/>
    </location>
</feature>
<dbReference type="Proteomes" id="UP000070250">
    <property type="component" value="Chromosome"/>
</dbReference>
<evidence type="ECO:0000256" key="4">
    <source>
        <dbReference type="ARBA" id="ARBA00022982"/>
    </source>
</evidence>
<evidence type="ECO:0000256" key="2">
    <source>
        <dbReference type="ARBA" id="ARBA00022617"/>
    </source>
</evidence>
<feature type="chain" id="PRO_5007448346" description="Cytochrome c domain-containing protein" evidence="7">
    <location>
        <begin position="25"/>
        <end position="207"/>
    </location>
</feature>
<evidence type="ECO:0000313" key="9">
    <source>
        <dbReference type="EMBL" id="AMN48434.1"/>
    </source>
</evidence>
<dbReference type="InterPro" id="IPR050597">
    <property type="entry name" value="Cytochrome_c_Oxidase_Subunit"/>
</dbReference>
<dbReference type="STRING" id="465721.ACG33_15275"/>
<dbReference type="AlphaFoldDB" id="A0A127FDH8"/>
<organism evidence="9 10">
    <name type="scientific">Steroidobacter denitrificans</name>
    <dbReference type="NCBI Taxonomy" id="465721"/>
    <lineage>
        <taxon>Bacteria</taxon>
        <taxon>Pseudomonadati</taxon>
        <taxon>Pseudomonadota</taxon>
        <taxon>Gammaproteobacteria</taxon>
        <taxon>Steroidobacterales</taxon>
        <taxon>Steroidobacteraceae</taxon>
        <taxon>Steroidobacter</taxon>
    </lineage>
</organism>
<dbReference type="KEGG" id="sdf:ACG33_15275"/>
<feature type="domain" description="Cytochrome c" evidence="8">
    <location>
        <begin position="26"/>
        <end position="107"/>
    </location>
</feature>
<evidence type="ECO:0000256" key="6">
    <source>
        <dbReference type="PROSITE-ProRule" id="PRU00433"/>
    </source>
</evidence>
<keyword evidence="3 6" id="KW-0479">Metal-binding</keyword>
<dbReference type="GO" id="GO:0020037">
    <property type="term" value="F:heme binding"/>
    <property type="evidence" value="ECO:0007669"/>
    <property type="project" value="InterPro"/>
</dbReference>
<keyword evidence="1" id="KW-0813">Transport</keyword>
<gene>
    <name evidence="9" type="ORF">ACG33_15275</name>
</gene>
<keyword evidence="5 6" id="KW-0408">Iron</keyword>
<dbReference type="Gene3D" id="1.10.760.10">
    <property type="entry name" value="Cytochrome c-like domain"/>
    <property type="match status" value="2"/>
</dbReference>
<evidence type="ECO:0000313" key="10">
    <source>
        <dbReference type="Proteomes" id="UP000070250"/>
    </source>
</evidence>
<evidence type="ECO:0000256" key="7">
    <source>
        <dbReference type="SAM" id="SignalP"/>
    </source>
</evidence>
<dbReference type="PANTHER" id="PTHR33751">
    <property type="entry name" value="CBB3-TYPE CYTOCHROME C OXIDASE SUBUNIT FIXP"/>
    <property type="match status" value="1"/>
</dbReference>
<dbReference type="GO" id="GO:0046872">
    <property type="term" value="F:metal ion binding"/>
    <property type="evidence" value="ECO:0007669"/>
    <property type="project" value="UniProtKB-KW"/>
</dbReference>
<dbReference type="EMBL" id="CP011971">
    <property type="protein sequence ID" value="AMN48434.1"/>
    <property type="molecule type" value="Genomic_DNA"/>
</dbReference>
<evidence type="ECO:0000256" key="1">
    <source>
        <dbReference type="ARBA" id="ARBA00022448"/>
    </source>
</evidence>
<keyword evidence="2 6" id="KW-0349">Heme</keyword>
<sequence>MKFRPNLGVLGLTVLAAAAYGAAAEGDAARGKILAYTCQGCHGVETYKNAYPNYSVPKLGGQSAAYLVNALMAYASGDRPHQTMHSHAVSMDDQDRADIAAFLQGEGVQSVKEPVGTPPPATQVCVACHGADGATAVMPDYPILAGQHPDYLIQALHDYKSGRRKNPIMAGIATGVDEKDFETIARFFARQPGLCNTQVIARQGRCR</sequence>
<protein>
    <recommendedName>
        <fullName evidence="8">Cytochrome c domain-containing protein</fullName>
    </recommendedName>
</protein>
<dbReference type="OrthoDB" id="9796421at2"/>
<keyword evidence="10" id="KW-1185">Reference proteome</keyword>
<name>A0A127FDH8_STEDE</name>
<dbReference type="Pfam" id="PF00034">
    <property type="entry name" value="Cytochrom_C"/>
    <property type="match status" value="2"/>
</dbReference>
<evidence type="ECO:0000259" key="8">
    <source>
        <dbReference type="PROSITE" id="PS51007"/>
    </source>
</evidence>
<dbReference type="PANTHER" id="PTHR33751:SF9">
    <property type="entry name" value="CYTOCHROME C4"/>
    <property type="match status" value="1"/>
</dbReference>
<evidence type="ECO:0000256" key="3">
    <source>
        <dbReference type="ARBA" id="ARBA00022723"/>
    </source>
</evidence>
<evidence type="ECO:0000256" key="5">
    <source>
        <dbReference type="ARBA" id="ARBA00023004"/>
    </source>
</evidence>
<dbReference type="InterPro" id="IPR036909">
    <property type="entry name" value="Cyt_c-like_dom_sf"/>
</dbReference>
<dbReference type="GO" id="GO:0009055">
    <property type="term" value="F:electron transfer activity"/>
    <property type="evidence" value="ECO:0007669"/>
    <property type="project" value="InterPro"/>
</dbReference>
<dbReference type="SUPFAM" id="SSF46626">
    <property type="entry name" value="Cytochrome c"/>
    <property type="match status" value="2"/>
</dbReference>
<reference evidence="9 10" key="1">
    <citation type="submission" date="2015-06" db="EMBL/GenBank/DDBJ databases">
        <title>A Comprehensive Approach to Explore the Metabolic and Phylogenetic Diversity of Bacterial Steroid Degradation in the Environment: Testosterone as an Example.</title>
        <authorList>
            <person name="Yang F.-C."/>
            <person name="Chen Y.-L."/>
            <person name="Yu C.-P."/>
            <person name="Tang S.-L."/>
            <person name="Wang P.-H."/>
            <person name="Ismail W."/>
            <person name="Wang C.-H."/>
            <person name="Yang C.-Y."/>
            <person name="Chiang Y.-R."/>
        </authorList>
    </citation>
    <scope>NUCLEOTIDE SEQUENCE [LARGE SCALE GENOMIC DNA]</scope>
    <source>
        <strain evidence="9 10">DSM 18526</strain>
    </source>
</reference>
<keyword evidence="4" id="KW-0249">Electron transport</keyword>
<proteinExistence type="predicted"/>
<feature type="domain" description="Cytochrome c" evidence="8">
    <location>
        <begin position="100"/>
        <end position="192"/>
    </location>
</feature>
<dbReference type="PROSITE" id="PS51007">
    <property type="entry name" value="CYTC"/>
    <property type="match status" value="2"/>
</dbReference>
<dbReference type="RefSeq" id="WP_066922500.1">
    <property type="nucleotide sequence ID" value="NZ_CP011971.1"/>
</dbReference>
<keyword evidence="7" id="KW-0732">Signal</keyword>
<dbReference type="InterPro" id="IPR009056">
    <property type="entry name" value="Cyt_c-like_dom"/>
</dbReference>
<accession>A0A127FDH8</accession>